<accession>A0ABS0AX37</accession>
<name>A0ABS0AX37_9BACT</name>
<reference evidence="2 3" key="1">
    <citation type="submission" date="2020-01" db="EMBL/GenBank/DDBJ databases">
        <title>Draft genome sequence of Cand. Neptunochlamydia vexilliferae K9.</title>
        <authorList>
            <person name="Schulz F."/>
            <person name="Koestlbacher S."/>
            <person name="Wascher F."/>
            <person name="Pizzetti I."/>
            <person name="Horn M."/>
        </authorList>
    </citation>
    <scope>NUCLEOTIDE SEQUENCE [LARGE SCALE GENOMIC DNA]</scope>
    <source>
        <strain evidence="2 3">K9</strain>
    </source>
</reference>
<keyword evidence="1" id="KW-0812">Transmembrane</keyword>
<feature type="transmembrane region" description="Helical" evidence="1">
    <location>
        <begin position="96"/>
        <end position="121"/>
    </location>
</feature>
<comment type="caution">
    <text evidence="2">The sequence shown here is derived from an EMBL/GenBank/DDBJ whole genome shotgun (WGS) entry which is preliminary data.</text>
</comment>
<keyword evidence="1" id="KW-1133">Transmembrane helix</keyword>
<evidence type="ECO:0000313" key="2">
    <source>
        <dbReference type="EMBL" id="MBF5058698.1"/>
    </source>
</evidence>
<dbReference type="Proteomes" id="UP001194714">
    <property type="component" value="Unassembled WGS sequence"/>
</dbReference>
<sequence length="122" mass="14226">MEFISSIAMEFILSLTVIGAYTISRHKRTAESILSKKKKNDPPRPVNKVVQATLEGKEEAIQRLKAEVEKRDPQREKQSVALVDGEHKLRNLLKTYLPWFTIIIDIFHVMEYLWMGAHIFFK</sequence>
<feature type="non-terminal residue" evidence="2">
    <location>
        <position position="122"/>
    </location>
</feature>
<dbReference type="EMBL" id="JAAEJV010000002">
    <property type="protein sequence ID" value="MBF5058698.1"/>
    <property type="molecule type" value="Genomic_DNA"/>
</dbReference>
<proteinExistence type="predicted"/>
<organism evidence="2 3">
    <name type="scientific">Candidatus Neptunichlamydia vexilliferae</name>
    <dbReference type="NCBI Taxonomy" id="1651774"/>
    <lineage>
        <taxon>Bacteria</taxon>
        <taxon>Pseudomonadati</taxon>
        <taxon>Chlamydiota</taxon>
        <taxon>Chlamydiia</taxon>
        <taxon>Parachlamydiales</taxon>
        <taxon>Simkaniaceae</taxon>
        <taxon>Candidatus Neptunichlamydia</taxon>
    </lineage>
</organism>
<evidence type="ECO:0008006" key="4">
    <source>
        <dbReference type="Google" id="ProtNLM"/>
    </source>
</evidence>
<evidence type="ECO:0000256" key="1">
    <source>
        <dbReference type="SAM" id="Phobius"/>
    </source>
</evidence>
<evidence type="ECO:0000313" key="3">
    <source>
        <dbReference type="Proteomes" id="UP001194714"/>
    </source>
</evidence>
<gene>
    <name evidence="2" type="ORF">NEPTK9_000197</name>
</gene>
<feature type="transmembrane region" description="Helical" evidence="1">
    <location>
        <begin position="6"/>
        <end position="23"/>
    </location>
</feature>
<protein>
    <recommendedName>
        <fullName evidence="4">Transposase</fullName>
    </recommendedName>
</protein>
<keyword evidence="1" id="KW-0472">Membrane</keyword>
<keyword evidence="3" id="KW-1185">Reference proteome</keyword>